<accession>A0A939NFH0</accession>
<feature type="compositionally biased region" description="Polar residues" evidence="1">
    <location>
        <begin position="14"/>
        <end position="23"/>
    </location>
</feature>
<reference evidence="2" key="1">
    <citation type="submission" date="2021-03" db="EMBL/GenBank/DDBJ databases">
        <title>Molecular epidemiology and mechanisms of colistin and carbapenem resistance in Enterobacteriaceae from clinical isolates, the environment and porcine samples in Pretoria, South Africa.</title>
        <authorList>
            <person name="Bogoshi D."/>
            <person name="Mbelle N.M."/>
            <person name="Naidoo V."/>
            <person name="Osei Sekyere J."/>
        </authorList>
    </citation>
    <scope>NUCLEOTIDE SEQUENCE</scope>
    <source>
        <strain evidence="2">C052</strain>
    </source>
</reference>
<feature type="region of interest" description="Disordered" evidence="1">
    <location>
        <begin position="1"/>
        <end position="50"/>
    </location>
</feature>
<comment type="caution">
    <text evidence="2">The sequence shown here is derived from an EMBL/GenBank/DDBJ whole genome shotgun (WGS) entry which is preliminary data.</text>
</comment>
<feature type="compositionally biased region" description="Basic and acidic residues" evidence="1">
    <location>
        <begin position="24"/>
        <end position="50"/>
    </location>
</feature>
<dbReference type="Proteomes" id="UP000664477">
    <property type="component" value="Unassembled WGS sequence"/>
</dbReference>
<proteinExistence type="predicted"/>
<organism evidence="2 3">
    <name type="scientific">Providencia rettgeri</name>
    <dbReference type="NCBI Taxonomy" id="587"/>
    <lineage>
        <taxon>Bacteria</taxon>
        <taxon>Pseudomonadati</taxon>
        <taxon>Pseudomonadota</taxon>
        <taxon>Gammaproteobacteria</taxon>
        <taxon>Enterobacterales</taxon>
        <taxon>Morganellaceae</taxon>
        <taxon>Providencia</taxon>
    </lineage>
</organism>
<dbReference type="EMBL" id="JAGETQ010000044">
    <property type="protein sequence ID" value="MBO1916187.1"/>
    <property type="molecule type" value="Genomic_DNA"/>
</dbReference>
<evidence type="ECO:0000313" key="3">
    <source>
        <dbReference type="Proteomes" id="UP000664477"/>
    </source>
</evidence>
<evidence type="ECO:0000256" key="1">
    <source>
        <dbReference type="SAM" id="MobiDB-lite"/>
    </source>
</evidence>
<protein>
    <submittedName>
        <fullName evidence="2">Uncharacterized protein</fullName>
    </submittedName>
</protein>
<dbReference type="AlphaFoldDB" id="A0A939NFH0"/>
<feature type="compositionally biased region" description="Basic residues" evidence="1">
    <location>
        <begin position="1"/>
        <end position="10"/>
    </location>
</feature>
<evidence type="ECO:0000313" key="2">
    <source>
        <dbReference type="EMBL" id="MBO1916187.1"/>
    </source>
</evidence>
<name>A0A939NFH0_PRORE</name>
<sequence>MTLLPKKVRRKLDQQNQQFTKQTKAQEDKISKLESDIAAKTKKQSEIEQN</sequence>
<gene>
    <name evidence="2" type="ORF">J4727_09885</name>
</gene>